<dbReference type="Proteomes" id="UP000053144">
    <property type="component" value="Chromosome 7"/>
</dbReference>
<reference evidence="3" key="1">
    <citation type="journal article" date="2015" name="Proc. Natl. Acad. Sci. U.S.A.">
        <title>Genome sequencing of adzuki bean (Vigna angularis) provides insight into high starch and low fat accumulation and domestication.</title>
        <authorList>
            <person name="Yang K."/>
            <person name="Tian Z."/>
            <person name="Chen C."/>
            <person name="Luo L."/>
            <person name="Zhao B."/>
            <person name="Wang Z."/>
            <person name="Yu L."/>
            <person name="Li Y."/>
            <person name="Sun Y."/>
            <person name="Li W."/>
            <person name="Chen Y."/>
            <person name="Li Y."/>
            <person name="Zhang Y."/>
            <person name="Ai D."/>
            <person name="Zhao J."/>
            <person name="Shang C."/>
            <person name="Ma Y."/>
            <person name="Wu B."/>
            <person name="Wang M."/>
            <person name="Gao L."/>
            <person name="Sun D."/>
            <person name="Zhang P."/>
            <person name="Guo F."/>
            <person name="Wang W."/>
            <person name="Li Y."/>
            <person name="Wang J."/>
            <person name="Varshney R.K."/>
            <person name="Wang J."/>
            <person name="Ling H.Q."/>
            <person name="Wan P."/>
        </authorList>
    </citation>
    <scope>NUCLEOTIDE SEQUENCE</scope>
    <source>
        <strain evidence="3">cv. Jingnong 6</strain>
    </source>
</reference>
<name>A0A0L9UZ51_PHAAN</name>
<gene>
    <name evidence="2" type="ORF">LR48_Vigan07g153800</name>
</gene>
<feature type="compositionally biased region" description="Basic and acidic residues" evidence="1">
    <location>
        <begin position="32"/>
        <end position="60"/>
    </location>
</feature>
<dbReference type="EMBL" id="CM003377">
    <property type="protein sequence ID" value="KOM47834.1"/>
    <property type="molecule type" value="Genomic_DNA"/>
</dbReference>
<organism evidence="2 3">
    <name type="scientific">Phaseolus angularis</name>
    <name type="common">Azuki bean</name>
    <name type="synonym">Vigna angularis</name>
    <dbReference type="NCBI Taxonomy" id="3914"/>
    <lineage>
        <taxon>Eukaryota</taxon>
        <taxon>Viridiplantae</taxon>
        <taxon>Streptophyta</taxon>
        <taxon>Embryophyta</taxon>
        <taxon>Tracheophyta</taxon>
        <taxon>Spermatophyta</taxon>
        <taxon>Magnoliopsida</taxon>
        <taxon>eudicotyledons</taxon>
        <taxon>Gunneridae</taxon>
        <taxon>Pentapetalae</taxon>
        <taxon>rosids</taxon>
        <taxon>fabids</taxon>
        <taxon>Fabales</taxon>
        <taxon>Fabaceae</taxon>
        <taxon>Papilionoideae</taxon>
        <taxon>50 kb inversion clade</taxon>
        <taxon>NPAAA clade</taxon>
        <taxon>indigoferoid/millettioid clade</taxon>
        <taxon>Phaseoleae</taxon>
        <taxon>Vigna</taxon>
    </lineage>
</organism>
<proteinExistence type="predicted"/>
<evidence type="ECO:0000313" key="3">
    <source>
        <dbReference type="Proteomes" id="UP000053144"/>
    </source>
</evidence>
<evidence type="ECO:0000256" key="1">
    <source>
        <dbReference type="SAM" id="MobiDB-lite"/>
    </source>
</evidence>
<accession>A0A0L9UZ51</accession>
<dbReference type="AlphaFoldDB" id="A0A0L9UZ51"/>
<feature type="region of interest" description="Disordered" evidence="1">
    <location>
        <begin position="24"/>
        <end position="60"/>
    </location>
</feature>
<sequence length="60" mass="6898">MTTFWNPEATLGVKLEDMLHLEKSTPSCYGSRNEEGDQRDETRARKQSKEGRPIEKCKPS</sequence>
<protein>
    <submittedName>
        <fullName evidence="2">Uncharacterized protein</fullName>
    </submittedName>
</protein>
<evidence type="ECO:0000313" key="2">
    <source>
        <dbReference type="EMBL" id="KOM47834.1"/>
    </source>
</evidence>
<dbReference type="Gramene" id="KOM47834">
    <property type="protein sequence ID" value="KOM47834"/>
    <property type="gene ID" value="LR48_Vigan07g153800"/>
</dbReference>